<dbReference type="InterPro" id="IPR027417">
    <property type="entry name" value="P-loop_NTPase"/>
</dbReference>
<dbReference type="Gene3D" id="3.40.50.300">
    <property type="entry name" value="P-loop containing nucleotide triphosphate hydrolases"/>
    <property type="match status" value="1"/>
</dbReference>
<dbReference type="InterPro" id="IPR049052">
    <property type="entry name" value="nSTAND1"/>
</dbReference>
<dbReference type="AlphaFoldDB" id="A0AAD7NKR8"/>
<evidence type="ECO:0000313" key="2">
    <source>
        <dbReference type="EMBL" id="KAJ7765867.1"/>
    </source>
</evidence>
<dbReference type="PANTHER" id="PTHR47691:SF3">
    <property type="entry name" value="HTH-TYPE TRANSCRIPTIONAL REGULATOR RV0890C-RELATED"/>
    <property type="match status" value="1"/>
</dbReference>
<evidence type="ECO:0000313" key="3">
    <source>
        <dbReference type="Proteomes" id="UP001215280"/>
    </source>
</evidence>
<dbReference type="PANTHER" id="PTHR47691">
    <property type="entry name" value="REGULATOR-RELATED"/>
    <property type="match status" value="1"/>
</dbReference>
<proteinExistence type="predicted"/>
<keyword evidence="2" id="KW-0378">Hydrolase</keyword>
<organism evidence="2 3">
    <name type="scientific">Mycena maculata</name>
    <dbReference type="NCBI Taxonomy" id="230809"/>
    <lineage>
        <taxon>Eukaryota</taxon>
        <taxon>Fungi</taxon>
        <taxon>Dikarya</taxon>
        <taxon>Basidiomycota</taxon>
        <taxon>Agaricomycotina</taxon>
        <taxon>Agaricomycetes</taxon>
        <taxon>Agaricomycetidae</taxon>
        <taxon>Agaricales</taxon>
        <taxon>Marasmiineae</taxon>
        <taxon>Mycenaceae</taxon>
        <taxon>Mycena</taxon>
    </lineage>
</organism>
<accession>A0AAD7NKR8</accession>
<sequence length="336" mass="37119">MLPSEPKIFHGRDSEVSDILKAFAQETPRIAILGAGGMGKTSLARAVLHHPTITARYLQNRVFVACDSVSTTVALAALIGSHVGLKPGRDLTRSVVQHFSSGPASLLVLDNLESIWESVQNRRAIEEFLSNLTEVSHLALIITMRGAEQPAKVHWTRPFLLPLQPLSYNAAYQTFTDITEDNHDTNNIDKILHLTGNMPLAIDLIAHLVDYEGCSAVLTRWDSEKTALLSEGSDRRSNLEISISLSLSSPRILALPNAKDLLGLLSILPDGLSEVVLLQSKIPIQNILSCRAVLLRTSLAYIDDQKHLKALVPIREYMQTLHHPPDRLIQPLLKHF</sequence>
<comment type="caution">
    <text evidence="2">The sequence shown here is derived from an EMBL/GenBank/DDBJ whole genome shotgun (WGS) entry which is preliminary data.</text>
</comment>
<keyword evidence="3" id="KW-1185">Reference proteome</keyword>
<gene>
    <name evidence="2" type="ORF">DFH07DRAFT_881497</name>
</gene>
<protein>
    <submittedName>
        <fullName evidence="2">P-loop containing nucleoside triphosphate hydrolase protein</fullName>
    </submittedName>
</protein>
<feature type="non-terminal residue" evidence="2">
    <location>
        <position position="1"/>
    </location>
</feature>
<dbReference type="PRINTS" id="PR00364">
    <property type="entry name" value="DISEASERSIST"/>
</dbReference>
<evidence type="ECO:0000259" key="1">
    <source>
        <dbReference type="Pfam" id="PF20703"/>
    </source>
</evidence>
<dbReference type="GO" id="GO:0016787">
    <property type="term" value="F:hydrolase activity"/>
    <property type="evidence" value="ECO:0007669"/>
    <property type="project" value="UniProtKB-KW"/>
</dbReference>
<dbReference type="EMBL" id="JARJLG010000034">
    <property type="protein sequence ID" value="KAJ7765867.1"/>
    <property type="molecule type" value="Genomic_DNA"/>
</dbReference>
<dbReference type="Pfam" id="PF20703">
    <property type="entry name" value="nSTAND1"/>
    <property type="match status" value="1"/>
</dbReference>
<name>A0AAD7NKR8_9AGAR</name>
<dbReference type="Proteomes" id="UP001215280">
    <property type="component" value="Unassembled WGS sequence"/>
</dbReference>
<reference evidence="2" key="1">
    <citation type="submission" date="2023-03" db="EMBL/GenBank/DDBJ databases">
        <title>Massive genome expansion in bonnet fungi (Mycena s.s.) driven by repeated elements and novel gene families across ecological guilds.</title>
        <authorList>
            <consortium name="Lawrence Berkeley National Laboratory"/>
            <person name="Harder C.B."/>
            <person name="Miyauchi S."/>
            <person name="Viragh M."/>
            <person name="Kuo A."/>
            <person name="Thoen E."/>
            <person name="Andreopoulos B."/>
            <person name="Lu D."/>
            <person name="Skrede I."/>
            <person name="Drula E."/>
            <person name="Henrissat B."/>
            <person name="Morin E."/>
            <person name="Kohler A."/>
            <person name="Barry K."/>
            <person name="LaButti K."/>
            <person name="Morin E."/>
            <person name="Salamov A."/>
            <person name="Lipzen A."/>
            <person name="Mereny Z."/>
            <person name="Hegedus B."/>
            <person name="Baldrian P."/>
            <person name="Stursova M."/>
            <person name="Weitz H."/>
            <person name="Taylor A."/>
            <person name="Grigoriev I.V."/>
            <person name="Nagy L.G."/>
            <person name="Martin F."/>
            <person name="Kauserud H."/>
        </authorList>
    </citation>
    <scope>NUCLEOTIDE SEQUENCE</scope>
    <source>
        <strain evidence="2">CBHHK188m</strain>
    </source>
</reference>
<dbReference type="SUPFAM" id="SSF52540">
    <property type="entry name" value="P-loop containing nucleoside triphosphate hydrolases"/>
    <property type="match status" value="1"/>
</dbReference>
<feature type="domain" description="Novel STAND NTPase 1" evidence="1">
    <location>
        <begin position="5"/>
        <end position="145"/>
    </location>
</feature>